<dbReference type="EMBL" id="KN834803">
    <property type="protein sequence ID" value="KIK55781.1"/>
    <property type="molecule type" value="Genomic_DNA"/>
</dbReference>
<dbReference type="Proteomes" id="UP000053593">
    <property type="component" value="Unassembled WGS sequence"/>
</dbReference>
<evidence type="ECO:0000313" key="3">
    <source>
        <dbReference type="EMBL" id="KIK55781.1"/>
    </source>
</evidence>
<dbReference type="Gene3D" id="3.30.40.10">
    <property type="entry name" value="Zinc/RING finger domain, C3HC4 (zinc finger)"/>
    <property type="match status" value="1"/>
</dbReference>
<keyword evidence="2" id="KW-1133">Transmembrane helix</keyword>
<feature type="compositionally biased region" description="Polar residues" evidence="1">
    <location>
        <begin position="58"/>
        <end position="69"/>
    </location>
</feature>
<keyword evidence="4" id="KW-1185">Reference proteome</keyword>
<dbReference type="HOGENOM" id="CLU_1235152_0_0_1"/>
<evidence type="ECO:0000256" key="2">
    <source>
        <dbReference type="SAM" id="Phobius"/>
    </source>
</evidence>
<keyword evidence="2" id="KW-0472">Membrane</keyword>
<dbReference type="SUPFAM" id="SSF57850">
    <property type="entry name" value="RING/U-box"/>
    <property type="match status" value="1"/>
</dbReference>
<feature type="compositionally biased region" description="Acidic residues" evidence="1">
    <location>
        <begin position="29"/>
        <end position="38"/>
    </location>
</feature>
<keyword evidence="2" id="KW-0812">Transmembrane</keyword>
<dbReference type="AlphaFoldDB" id="A0A0D0BLU6"/>
<feature type="compositionally biased region" description="Low complexity" evidence="1">
    <location>
        <begin position="157"/>
        <end position="170"/>
    </location>
</feature>
<dbReference type="OrthoDB" id="3009564at2759"/>
<protein>
    <submittedName>
        <fullName evidence="3">Uncharacterized protein</fullName>
    </submittedName>
</protein>
<evidence type="ECO:0000256" key="1">
    <source>
        <dbReference type="SAM" id="MobiDB-lite"/>
    </source>
</evidence>
<feature type="region of interest" description="Disordered" evidence="1">
    <location>
        <begin position="26"/>
        <end position="76"/>
    </location>
</feature>
<organism evidence="3 4">
    <name type="scientific">Collybiopsis luxurians FD-317 M1</name>
    <dbReference type="NCBI Taxonomy" id="944289"/>
    <lineage>
        <taxon>Eukaryota</taxon>
        <taxon>Fungi</taxon>
        <taxon>Dikarya</taxon>
        <taxon>Basidiomycota</taxon>
        <taxon>Agaricomycotina</taxon>
        <taxon>Agaricomycetes</taxon>
        <taxon>Agaricomycetidae</taxon>
        <taxon>Agaricales</taxon>
        <taxon>Marasmiineae</taxon>
        <taxon>Omphalotaceae</taxon>
        <taxon>Collybiopsis</taxon>
        <taxon>Collybiopsis luxurians</taxon>
    </lineage>
</organism>
<sequence>MKAGKPRTQSQPLLSISIQDLYPEKFDVGSDDEYDLADEPSLNLGAESIAPTPPPEPSDNSNFPTTFAPTPSRLRSPLSVSSSHQCGICSKQPFRPSQTTCCGRTFCDDHLRQQLKTSSHQCPSCGSTPCTFTSGSSAVPNSPSSLRQTIYRNSDISSSTSPSTATETPTQILPPPFHNSSHSALSQRKTLTTIDPELAGLAGGMMGKVLSIVALTLVFYVLFN</sequence>
<gene>
    <name evidence="3" type="ORF">GYMLUDRAFT_248376</name>
</gene>
<proteinExistence type="predicted"/>
<reference evidence="3 4" key="1">
    <citation type="submission" date="2014-04" db="EMBL/GenBank/DDBJ databases">
        <title>Evolutionary Origins and Diversification of the Mycorrhizal Mutualists.</title>
        <authorList>
            <consortium name="DOE Joint Genome Institute"/>
            <consortium name="Mycorrhizal Genomics Consortium"/>
            <person name="Kohler A."/>
            <person name="Kuo A."/>
            <person name="Nagy L.G."/>
            <person name="Floudas D."/>
            <person name="Copeland A."/>
            <person name="Barry K.W."/>
            <person name="Cichocki N."/>
            <person name="Veneault-Fourrey C."/>
            <person name="LaButti K."/>
            <person name="Lindquist E.A."/>
            <person name="Lipzen A."/>
            <person name="Lundell T."/>
            <person name="Morin E."/>
            <person name="Murat C."/>
            <person name="Riley R."/>
            <person name="Ohm R."/>
            <person name="Sun H."/>
            <person name="Tunlid A."/>
            <person name="Henrissat B."/>
            <person name="Grigoriev I.V."/>
            <person name="Hibbett D.S."/>
            <person name="Martin F."/>
        </authorList>
    </citation>
    <scope>NUCLEOTIDE SEQUENCE [LARGE SCALE GENOMIC DNA]</scope>
    <source>
        <strain evidence="3 4">FD-317 M1</strain>
    </source>
</reference>
<evidence type="ECO:0000313" key="4">
    <source>
        <dbReference type="Proteomes" id="UP000053593"/>
    </source>
</evidence>
<feature type="transmembrane region" description="Helical" evidence="2">
    <location>
        <begin position="198"/>
        <end position="223"/>
    </location>
</feature>
<feature type="region of interest" description="Disordered" evidence="1">
    <location>
        <begin position="155"/>
        <end position="186"/>
    </location>
</feature>
<dbReference type="InterPro" id="IPR013083">
    <property type="entry name" value="Znf_RING/FYVE/PHD"/>
</dbReference>
<name>A0A0D0BLU6_9AGAR</name>
<accession>A0A0D0BLU6</accession>